<protein>
    <submittedName>
        <fullName evidence="2">Type 1 glutamine amidotransferase</fullName>
    </submittedName>
</protein>
<evidence type="ECO:0000259" key="1">
    <source>
        <dbReference type="Pfam" id="PF00117"/>
    </source>
</evidence>
<keyword evidence="2" id="KW-0315">Glutamine amidotransferase</keyword>
<evidence type="ECO:0000313" key="3">
    <source>
        <dbReference type="Proteomes" id="UP000248795"/>
    </source>
</evidence>
<dbReference type="PANTHER" id="PTHR42695">
    <property type="entry name" value="GLUTAMINE AMIDOTRANSFERASE YLR126C-RELATED"/>
    <property type="match status" value="1"/>
</dbReference>
<organism evidence="2 3">
    <name type="scientific">Aestuariivirga litoralis</name>
    <dbReference type="NCBI Taxonomy" id="2650924"/>
    <lineage>
        <taxon>Bacteria</taxon>
        <taxon>Pseudomonadati</taxon>
        <taxon>Pseudomonadota</taxon>
        <taxon>Alphaproteobacteria</taxon>
        <taxon>Hyphomicrobiales</taxon>
        <taxon>Aestuariivirgaceae</taxon>
        <taxon>Aestuariivirga</taxon>
    </lineage>
</organism>
<dbReference type="GO" id="GO:0016740">
    <property type="term" value="F:transferase activity"/>
    <property type="evidence" value="ECO:0007669"/>
    <property type="project" value="UniProtKB-KW"/>
</dbReference>
<dbReference type="SUPFAM" id="SSF52317">
    <property type="entry name" value="Class I glutamine amidotransferase-like"/>
    <property type="match status" value="1"/>
</dbReference>
<dbReference type="Pfam" id="PF00117">
    <property type="entry name" value="GATase"/>
    <property type="match status" value="1"/>
</dbReference>
<sequence length="243" mass="27137">MGMKRALVFQHMDHDHPGRFVDYFAEDGIVPEAVRLFEGQDIPSLASYDLLFVLGGAQDTWQEAEFPWLVAEKQAIREWVAERAKPYFGVCLGHQLLATALGGEVALAEEGEVGVFDVTLTGEAASHRLMQGLEPRHKVMQWHMAEVKRVPQQARVLASSPRTPVQALAVGDHAMSTQFHCEFSPQSVASWSSLPGYVANLEKHCGEGAYQRLVRESFPLMPQMARMTRRMYDNLAVSSGLRK</sequence>
<dbReference type="PROSITE" id="PS51273">
    <property type="entry name" value="GATASE_TYPE_1"/>
    <property type="match status" value="1"/>
</dbReference>
<proteinExistence type="predicted"/>
<dbReference type="Gene3D" id="3.40.50.880">
    <property type="match status" value="1"/>
</dbReference>
<reference evidence="3" key="1">
    <citation type="submission" date="2018-06" db="EMBL/GenBank/DDBJ databases">
        <title>Aestuariibacter litoralis strain KCTC 52945T.</title>
        <authorList>
            <person name="Li X."/>
            <person name="Salam N."/>
            <person name="Li J.-L."/>
            <person name="Chen Y.-M."/>
            <person name="Yang Z.-W."/>
            <person name="Zhang L.-Y."/>
            <person name="Han M.-X."/>
            <person name="Xiao M."/>
            <person name="Li W.-J."/>
        </authorList>
    </citation>
    <scope>NUCLEOTIDE SEQUENCE [LARGE SCALE GENOMIC DNA]</scope>
    <source>
        <strain evidence="3">KCTC 52945</strain>
    </source>
</reference>
<dbReference type="Proteomes" id="UP000248795">
    <property type="component" value="Unassembled WGS sequence"/>
</dbReference>
<dbReference type="AlphaFoldDB" id="A0A2W2BDS5"/>
<feature type="domain" description="Glutamine amidotransferase" evidence="1">
    <location>
        <begin position="44"/>
        <end position="186"/>
    </location>
</feature>
<evidence type="ECO:0000313" key="2">
    <source>
        <dbReference type="EMBL" id="PZF78394.1"/>
    </source>
</evidence>
<keyword evidence="2" id="KW-0808">Transferase</keyword>
<accession>A0A2W2BDS5</accession>
<dbReference type="CDD" id="cd01741">
    <property type="entry name" value="GATase1_1"/>
    <property type="match status" value="1"/>
</dbReference>
<dbReference type="InterPro" id="IPR029062">
    <property type="entry name" value="Class_I_gatase-like"/>
</dbReference>
<dbReference type="PANTHER" id="PTHR42695:SF5">
    <property type="entry name" value="GLUTAMINE AMIDOTRANSFERASE YLR126C-RELATED"/>
    <property type="match status" value="1"/>
</dbReference>
<keyword evidence="3" id="KW-1185">Reference proteome</keyword>
<dbReference type="InterPro" id="IPR044992">
    <property type="entry name" value="ChyE-like"/>
</dbReference>
<name>A0A2W2BDS5_9HYPH</name>
<dbReference type="InterPro" id="IPR017926">
    <property type="entry name" value="GATASE"/>
</dbReference>
<gene>
    <name evidence="2" type="ORF">DK847_00800</name>
</gene>
<comment type="caution">
    <text evidence="2">The sequence shown here is derived from an EMBL/GenBank/DDBJ whole genome shotgun (WGS) entry which is preliminary data.</text>
</comment>
<dbReference type="EMBL" id="QKVK01000001">
    <property type="protein sequence ID" value="PZF78394.1"/>
    <property type="molecule type" value="Genomic_DNA"/>
</dbReference>
<dbReference type="GO" id="GO:0005829">
    <property type="term" value="C:cytosol"/>
    <property type="evidence" value="ECO:0007669"/>
    <property type="project" value="TreeGrafter"/>
</dbReference>